<proteinExistence type="predicted"/>
<dbReference type="EMBL" id="BMAW01066971">
    <property type="protein sequence ID" value="GFT57456.1"/>
    <property type="molecule type" value="Genomic_DNA"/>
</dbReference>
<gene>
    <name evidence="1" type="ORF">NPIL_32211</name>
</gene>
<dbReference type="AlphaFoldDB" id="A0A8X6PCI8"/>
<sequence length="115" mass="13263">YLKHAKCFENIYKDFDSCETYARNRVTLFDVSTRNLQSPGDFNKLAKVCVGTSFKAYCVGTSILDTCGEDAFNLFKEMYDGTKIYSNYCQNVEYDMAEARAEIILRRIDESLIED</sequence>
<evidence type="ECO:0000313" key="1">
    <source>
        <dbReference type="EMBL" id="GFT57456.1"/>
    </source>
</evidence>
<evidence type="ECO:0000313" key="2">
    <source>
        <dbReference type="Proteomes" id="UP000887013"/>
    </source>
</evidence>
<protein>
    <submittedName>
        <fullName evidence="1">Uncharacterized protein</fullName>
    </submittedName>
</protein>
<comment type="caution">
    <text evidence="1">The sequence shown here is derived from an EMBL/GenBank/DDBJ whole genome shotgun (WGS) entry which is preliminary data.</text>
</comment>
<name>A0A8X6PCI8_NEPPI</name>
<keyword evidence="2" id="KW-1185">Reference proteome</keyword>
<feature type="non-terminal residue" evidence="1">
    <location>
        <position position="115"/>
    </location>
</feature>
<organism evidence="1 2">
    <name type="scientific">Nephila pilipes</name>
    <name type="common">Giant wood spider</name>
    <name type="synonym">Nephila maculata</name>
    <dbReference type="NCBI Taxonomy" id="299642"/>
    <lineage>
        <taxon>Eukaryota</taxon>
        <taxon>Metazoa</taxon>
        <taxon>Ecdysozoa</taxon>
        <taxon>Arthropoda</taxon>
        <taxon>Chelicerata</taxon>
        <taxon>Arachnida</taxon>
        <taxon>Araneae</taxon>
        <taxon>Araneomorphae</taxon>
        <taxon>Entelegynae</taxon>
        <taxon>Araneoidea</taxon>
        <taxon>Nephilidae</taxon>
        <taxon>Nephila</taxon>
    </lineage>
</organism>
<dbReference type="Proteomes" id="UP000887013">
    <property type="component" value="Unassembled WGS sequence"/>
</dbReference>
<reference evidence="1" key="1">
    <citation type="submission" date="2020-08" db="EMBL/GenBank/DDBJ databases">
        <title>Multicomponent nature underlies the extraordinary mechanical properties of spider dragline silk.</title>
        <authorList>
            <person name="Kono N."/>
            <person name="Nakamura H."/>
            <person name="Mori M."/>
            <person name="Yoshida Y."/>
            <person name="Ohtoshi R."/>
            <person name="Malay A.D."/>
            <person name="Moran D.A.P."/>
            <person name="Tomita M."/>
            <person name="Numata K."/>
            <person name="Arakawa K."/>
        </authorList>
    </citation>
    <scope>NUCLEOTIDE SEQUENCE</scope>
</reference>
<accession>A0A8X6PCI8</accession>